<proteinExistence type="inferred from homology"/>
<gene>
    <name evidence="9" type="ORF">NB640_09535</name>
</gene>
<feature type="chain" id="PRO_5038412829" evidence="8">
    <location>
        <begin position="24"/>
        <end position="497"/>
    </location>
</feature>
<dbReference type="PANTHER" id="PTHR30026">
    <property type="entry name" value="OUTER MEMBRANE PROTEIN TOLC"/>
    <property type="match status" value="1"/>
</dbReference>
<evidence type="ECO:0000256" key="7">
    <source>
        <dbReference type="ARBA" id="ARBA00023237"/>
    </source>
</evidence>
<evidence type="ECO:0000313" key="10">
    <source>
        <dbReference type="Proteomes" id="UP001156215"/>
    </source>
</evidence>
<reference evidence="9" key="1">
    <citation type="journal article" date="2022" name="Front. Microbiol.">
        <title>New perspectives on an old grouping: The genomic and phenotypic variability of Oxalobacter formigenes and the implications for calcium oxalate stone prevention.</title>
        <authorList>
            <person name="Chmiel J.A."/>
            <person name="Carr C."/>
            <person name="Stuivenberg G.A."/>
            <person name="Venema R."/>
            <person name="Chanyi R.M."/>
            <person name="Al K.F."/>
            <person name="Giguere D."/>
            <person name="Say H."/>
            <person name="Akouris P.P."/>
            <person name="Dominguez Romero S.A."/>
            <person name="Kwong A."/>
            <person name="Tai V."/>
            <person name="Koval S.F."/>
            <person name="Razvi H."/>
            <person name="Bjazevic J."/>
            <person name="Burton J.P."/>
        </authorList>
    </citation>
    <scope>NUCLEOTIDE SEQUENCE</scope>
    <source>
        <strain evidence="9">WoOx3</strain>
    </source>
</reference>
<evidence type="ECO:0000256" key="4">
    <source>
        <dbReference type="ARBA" id="ARBA00022452"/>
    </source>
</evidence>
<evidence type="ECO:0000256" key="2">
    <source>
        <dbReference type="ARBA" id="ARBA00007613"/>
    </source>
</evidence>
<keyword evidence="10" id="KW-1185">Reference proteome</keyword>
<dbReference type="Pfam" id="PF02321">
    <property type="entry name" value="OEP"/>
    <property type="match status" value="2"/>
</dbReference>
<comment type="similarity">
    <text evidence="2">Belongs to the outer membrane factor (OMF) (TC 1.B.17) family.</text>
</comment>
<keyword evidence="4" id="KW-1134">Transmembrane beta strand</keyword>
<evidence type="ECO:0000256" key="8">
    <source>
        <dbReference type="SAM" id="SignalP"/>
    </source>
</evidence>
<protein>
    <submittedName>
        <fullName evidence="9">TolC family outer membrane protein</fullName>
    </submittedName>
</protein>
<name>A0A9E9LVH5_9BURK</name>
<dbReference type="Proteomes" id="UP001156215">
    <property type="component" value="Chromosome"/>
</dbReference>
<sequence>MKLKFISAAIGSIFLVLSGTALAQTTLSAAVDHTIKTNPDIATDARHRRSIDEALIGAYSGYLPSADVGWGYGSEKAKNSNTGYRWSHYLHRKEKSLTVQWNIFQTFGTYFEVERNKARMQSAAYKTAGTSEQIALRVVEAYLDVLRMRETVRLTKQNLDNHQKTYDQIHMRAASGVGRRSDLDQAEARLALAKSNLVSSEANLRDVEIAYQRYTGTHPDDLFQPELPIDALMPTSLENAMEVARDNNPLLKQAKADVEAANAQYHAAKSPFGPRLDVEGGMTDYDNTGGVEGPSDDRYIMLRMRWNIFRGGADMARLGETKQLSYEAMEINKRTLMQLDQSTALSWNTLVSVRERLPNLKQHVDSALATRDAYTLQFSIGQRTLIDLLDTENEYYTSTVEYVNGQYLELFAGYRLMADMGRLLHSLGVQHLVDTDATQRVGWTNPWSRSDYAEPLKQIPVAQAEEATAEEAALVPESDAAEQGESCARQLNTRFSV</sequence>
<dbReference type="GO" id="GO:0009279">
    <property type="term" value="C:cell outer membrane"/>
    <property type="evidence" value="ECO:0007669"/>
    <property type="project" value="UniProtKB-SubCell"/>
</dbReference>
<evidence type="ECO:0000256" key="6">
    <source>
        <dbReference type="ARBA" id="ARBA00023136"/>
    </source>
</evidence>
<dbReference type="GO" id="GO:0015288">
    <property type="term" value="F:porin activity"/>
    <property type="evidence" value="ECO:0007669"/>
    <property type="project" value="TreeGrafter"/>
</dbReference>
<dbReference type="KEGG" id="ovb:NB640_09535"/>
<dbReference type="GO" id="GO:1990281">
    <property type="term" value="C:efflux pump complex"/>
    <property type="evidence" value="ECO:0007669"/>
    <property type="project" value="TreeGrafter"/>
</dbReference>
<keyword evidence="5" id="KW-0812">Transmembrane</keyword>
<dbReference type="InterPro" id="IPR051906">
    <property type="entry name" value="TolC-like"/>
</dbReference>
<accession>A0A9E9LVH5</accession>
<dbReference type="SUPFAM" id="SSF56954">
    <property type="entry name" value="Outer membrane efflux proteins (OEP)"/>
    <property type="match status" value="1"/>
</dbReference>
<organism evidence="9 10">
    <name type="scientific">Oxalobacter vibrioformis</name>
    <dbReference type="NCBI Taxonomy" id="933080"/>
    <lineage>
        <taxon>Bacteria</taxon>
        <taxon>Pseudomonadati</taxon>
        <taxon>Pseudomonadota</taxon>
        <taxon>Betaproteobacteria</taxon>
        <taxon>Burkholderiales</taxon>
        <taxon>Oxalobacteraceae</taxon>
        <taxon>Oxalobacter</taxon>
    </lineage>
</organism>
<keyword evidence="6" id="KW-0472">Membrane</keyword>
<dbReference type="GO" id="GO:0015562">
    <property type="term" value="F:efflux transmembrane transporter activity"/>
    <property type="evidence" value="ECO:0007669"/>
    <property type="project" value="InterPro"/>
</dbReference>
<dbReference type="Gene3D" id="1.20.1600.10">
    <property type="entry name" value="Outer membrane efflux proteins (OEP)"/>
    <property type="match status" value="1"/>
</dbReference>
<keyword evidence="7" id="KW-0998">Cell outer membrane</keyword>
<dbReference type="RefSeq" id="WP_269308479.1">
    <property type="nucleotide sequence ID" value="NZ_CP098242.1"/>
</dbReference>
<dbReference type="NCBIfam" id="TIGR01844">
    <property type="entry name" value="type_I_sec_TolC"/>
    <property type="match status" value="1"/>
</dbReference>
<evidence type="ECO:0000313" key="9">
    <source>
        <dbReference type="EMBL" id="WAW09482.1"/>
    </source>
</evidence>
<keyword evidence="8" id="KW-0732">Signal</keyword>
<dbReference type="InterPro" id="IPR003423">
    <property type="entry name" value="OMP_efflux"/>
</dbReference>
<evidence type="ECO:0000256" key="3">
    <source>
        <dbReference type="ARBA" id="ARBA00022448"/>
    </source>
</evidence>
<comment type="subcellular location">
    <subcellularLocation>
        <location evidence="1">Cell outer membrane</location>
    </subcellularLocation>
</comment>
<feature type="signal peptide" evidence="8">
    <location>
        <begin position="1"/>
        <end position="23"/>
    </location>
</feature>
<dbReference type="EMBL" id="CP098242">
    <property type="protein sequence ID" value="WAW09482.1"/>
    <property type="molecule type" value="Genomic_DNA"/>
</dbReference>
<keyword evidence="3" id="KW-0813">Transport</keyword>
<dbReference type="PANTHER" id="PTHR30026:SF22">
    <property type="entry name" value="OUTER MEMBRANE EFFLUX PROTEIN"/>
    <property type="match status" value="1"/>
</dbReference>
<evidence type="ECO:0000256" key="5">
    <source>
        <dbReference type="ARBA" id="ARBA00022692"/>
    </source>
</evidence>
<dbReference type="InterPro" id="IPR010130">
    <property type="entry name" value="T1SS_OMP_TolC"/>
</dbReference>
<dbReference type="AlphaFoldDB" id="A0A9E9LVH5"/>
<evidence type="ECO:0000256" key="1">
    <source>
        <dbReference type="ARBA" id="ARBA00004442"/>
    </source>
</evidence>